<evidence type="ECO:0000256" key="1">
    <source>
        <dbReference type="SAM" id="Phobius"/>
    </source>
</evidence>
<reference evidence="2" key="1">
    <citation type="submission" date="2020-07" db="EMBL/GenBank/DDBJ databases">
        <title>Multicomponent nature underlies the extraordinary mechanical properties of spider dragline silk.</title>
        <authorList>
            <person name="Kono N."/>
            <person name="Nakamura H."/>
            <person name="Mori M."/>
            <person name="Yoshida Y."/>
            <person name="Ohtoshi R."/>
            <person name="Malay A.D."/>
            <person name="Moran D.A.P."/>
            <person name="Tomita M."/>
            <person name="Numata K."/>
            <person name="Arakawa K."/>
        </authorList>
    </citation>
    <scope>NUCLEOTIDE SEQUENCE</scope>
</reference>
<feature type="transmembrane region" description="Helical" evidence="1">
    <location>
        <begin position="25"/>
        <end position="44"/>
    </location>
</feature>
<dbReference type="Proteomes" id="UP000887116">
    <property type="component" value="Unassembled WGS sequence"/>
</dbReference>
<proteinExistence type="predicted"/>
<dbReference type="EMBL" id="BMAO01031463">
    <property type="protein sequence ID" value="GFQ75267.1"/>
    <property type="molecule type" value="Genomic_DNA"/>
</dbReference>
<name>A0A8X6FBS6_TRICU</name>
<dbReference type="AlphaFoldDB" id="A0A8X6FBS6"/>
<keyword evidence="1" id="KW-0472">Membrane</keyword>
<evidence type="ECO:0000313" key="2">
    <source>
        <dbReference type="EMBL" id="GFQ75267.1"/>
    </source>
</evidence>
<feature type="transmembrane region" description="Helical" evidence="1">
    <location>
        <begin position="138"/>
        <end position="165"/>
    </location>
</feature>
<feature type="transmembrane region" description="Helical" evidence="1">
    <location>
        <begin position="193"/>
        <end position="218"/>
    </location>
</feature>
<accession>A0A8X6FBS6</accession>
<evidence type="ECO:0000313" key="3">
    <source>
        <dbReference type="Proteomes" id="UP000887116"/>
    </source>
</evidence>
<comment type="caution">
    <text evidence="2">The sequence shown here is derived from an EMBL/GenBank/DDBJ whole genome shotgun (WGS) entry which is preliminary data.</text>
</comment>
<feature type="transmembrane region" description="Helical" evidence="1">
    <location>
        <begin position="369"/>
        <end position="390"/>
    </location>
</feature>
<protein>
    <submittedName>
        <fullName evidence="2">Uncharacterized protein</fullName>
    </submittedName>
</protein>
<organism evidence="2 3">
    <name type="scientific">Trichonephila clavata</name>
    <name type="common">Joro spider</name>
    <name type="synonym">Nephila clavata</name>
    <dbReference type="NCBI Taxonomy" id="2740835"/>
    <lineage>
        <taxon>Eukaryota</taxon>
        <taxon>Metazoa</taxon>
        <taxon>Ecdysozoa</taxon>
        <taxon>Arthropoda</taxon>
        <taxon>Chelicerata</taxon>
        <taxon>Arachnida</taxon>
        <taxon>Araneae</taxon>
        <taxon>Araneomorphae</taxon>
        <taxon>Entelegynae</taxon>
        <taxon>Araneoidea</taxon>
        <taxon>Nephilidae</taxon>
        <taxon>Trichonephila</taxon>
    </lineage>
</organism>
<keyword evidence="3" id="KW-1185">Reference proteome</keyword>
<keyword evidence="1" id="KW-0812">Transmembrane</keyword>
<sequence length="398" mass="46188">MLAFSNKSKEINVAMFRMKQSSDTLIKAFSPILFLFYMTGIQATSCPETYLKDRFRVLLWNTPMYFYNFFWVLTVISEITWVIFFSDTKLELAECFIVCLLMTCRFFVSKHRSKIHILLEKLSELSKILRSSINRKRLYILIVLCNLFMIGVAFILGVAFISFSFKYHVSSTVLNSTLISNRLKRHFITSRKWILGLTTIQTYVIAISVTNYYCFVCYCIRLFCSEFVLKSRTLMKQHGYPTILHSYQKITTAIAFADDFLSYPVFIIVLSSMVGLFWSTYSFVFVPRDDNMFCICFLSGIVYYSTSLLIVMLTGAVANQAVVLARETVISLPGWIRQHYKELKMDIRQRFKHKTYFTLWNIYIIDKSLLISALGTLVTYGILIGTLGSVQGKKENIM</sequence>
<dbReference type="OrthoDB" id="6423874at2759"/>
<feature type="transmembrane region" description="Helical" evidence="1">
    <location>
        <begin position="65"/>
        <end position="84"/>
    </location>
</feature>
<feature type="transmembrane region" description="Helical" evidence="1">
    <location>
        <begin position="293"/>
        <end position="318"/>
    </location>
</feature>
<gene>
    <name evidence="2" type="primary">AVEN_13374_1</name>
    <name evidence="2" type="ORF">TNCT_349501</name>
</gene>
<keyword evidence="1" id="KW-1133">Transmembrane helix</keyword>
<feature type="transmembrane region" description="Helical" evidence="1">
    <location>
        <begin position="263"/>
        <end position="286"/>
    </location>
</feature>